<dbReference type="OrthoDB" id="1750169at2759"/>
<evidence type="ECO:0000313" key="2">
    <source>
        <dbReference type="EMBL" id="CAA3029002.1"/>
    </source>
</evidence>
<evidence type="ECO:0000313" key="3">
    <source>
        <dbReference type="Proteomes" id="UP000594638"/>
    </source>
</evidence>
<gene>
    <name evidence="2" type="ORF">OLEA9_A033866</name>
</gene>
<proteinExistence type="predicted"/>
<evidence type="ECO:0000256" key="1">
    <source>
        <dbReference type="SAM" id="MobiDB-lite"/>
    </source>
</evidence>
<sequence>MTHSFLVVFADINFEPLVPENAHLQGHISQRSNLLYVKIVVEHFDERQREDFCNSCLGFLLEVGDLRVYPRDGIKVWSSPDDNIMERVLDKRRLKDKYGHSRLYPKLVISLVSVLVNVPTTSQLDINKVAIAAYLHVYVTLHPTEVERGQLHITTLVLFDDRSVPALDGLASESVAPQFYEERLGTPEEGTFEDKTSDEAHEGSGTSGKEEESGTDDSEEAKGEDSKDHDSRDSDGDRV</sequence>
<feature type="compositionally biased region" description="Basic and acidic residues" evidence="1">
    <location>
        <begin position="220"/>
        <end position="239"/>
    </location>
</feature>
<dbReference type="EMBL" id="CACTIH010009281">
    <property type="protein sequence ID" value="CAA3029002.1"/>
    <property type="molecule type" value="Genomic_DNA"/>
</dbReference>
<keyword evidence="3" id="KW-1185">Reference proteome</keyword>
<dbReference type="Proteomes" id="UP000594638">
    <property type="component" value="Unassembled WGS sequence"/>
</dbReference>
<feature type="region of interest" description="Disordered" evidence="1">
    <location>
        <begin position="178"/>
        <end position="239"/>
    </location>
</feature>
<protein>
    <submittedName>
        <fullName evidence="2">Uncharacterized protein</fullName>
    </submittedName>
</protein>
<comment type="caution">
    <text evidence="2">The sequence shown here is derived from an EMBL/GenBank/DDBJ whole genome shotgun (WGS) entry which is preliminary data.</text>
</comment>
<accession>A0A8S0VH70</accession>
<organism evidence="2 3">
    <name type="scientific">Olea europaea subsp. europaea</name>
    <dbReference type="NCBI Taxonomy" id="158383"/>
    <lineage>
        <taxon>Eukaryota</taxon>
        <taxon>Viridiplantae</taxon>
        <taxon>Streptophyta</taxon>
        <taxon>Embryophyta</taxon>
        <taxon>Tracheophyta</taxon>
        <taxon>Spermatophyta</taxon>
        <taxon>Magnoliopsida</taxon>
        <taxon>eudicotyledons</taxon>
        <taxon>Gunneridae</taxon>
        <taxon>Pentapetalae</taxon>
        <taxon>asterids</taxon>
        <taxon>lamiids</taxon>
        <taxon>Lamiales</taxon>
        <taxon>Oleaceae</taxon>
        <taxon>Oleeae</taxon>
        <taxon>Olea</taxon>
    </lineage>
</organism>
<reference evidence="2 3" key="1">
    <citation type="submission" date="2019-12" db="EMBL/GenBank/DDBJ databases">
        <authorList>
            <person name="Alioto T."/>
            <person name="Alioto T."/>
            <person name="Gomez Garrido J."/>
        </authorList>
    </citation>
    <scope>NUCLEOTIDE SEQUENCE [LARGE SCALE GENOMIC DNA]</scope>
</reference>
<dbReference type="Gramene" id="OE9A033866T1">
    <property type="protein sequence ID" value="OE9A033866C1"/>
    <property type="gene ID" value="OE9A033866"/>
</dbReference>
<name>A0A8S0VH70_OLEEU</name>
<dbReference type="AlphaFoldDB" id="A0A8S0VH70"/>
<feature type="compositionally biased region" description="Basic and acidic residues" evidence="1">
    <location>
        <begin position="180"/>
        <end position="212"/>
    </location>
</feature>